<name>A0A934Q7I6_9MICO</name>
<organism evidence="1 2">
    <name type="scientific">Leucobacter chromiisoli</name>
    <dbReference type="NCBI Taxonomy" id="2796471"/>
    <lineage>
        <taxon>Bacteria</taxon>
        <taxon>Bacillati</taxon>
        <taxon>Actinomycetota</taxon>
        <taxon>Actinomycetes</taxon>
        <taxon>Micrococcales</taxon>
        <taxon>Microbacteriaceae</taxon>
        <taxon>Leucobacter</taxon>
    </lineage>
</organism>
<sequence length="330" mass="35401">MAWLVPYVINGAQHTASLFRRQAQRPATDTSGVARPDDLKVTQLPQAEAGVRIMPGGLTIQSRFPNRDRESYGVENADGAVDITGLTGTTSAARRDAVIVQVLDPNYMAITHEAAALENYTRVTVVQDVSTSAKQIGDIPSMNGVTGYVLAFIDWPANQTVVQGSYIKDARKLASPKRTDGTTIAYPTGATTTGRRIPNGPTAYGDWPLEGNERPLVEIPTWATYILVTAIVEGAWYAGGSNTTANTVGATRVALGGQYSENGILVKGQDDRGDRHGFAIIGRVAIPEAMRGTTQRLSLQGVRTSASNTGGWFVDYQSCISMTWVFSETT</sequence>
<dbReference type="RefSeq" id="WP_200114300.1">
    <property type="nucleotide sequence ID" value="NZ_JAEHOH010000006.1"/>
</dbReference>
<dbReference type="AlphaFoldDB" id="A0A934Q7I6"/>
<reference evidence="1" key="1">
    <citation type="submission" date="2020-12" db="EMBL/GenBank/DDBJ databases">
        <title>Leucobacter sp. CAS1, isolated from Chromium sludge.</title>
        <authorList>
            <person name="Xu Z."/>
        </authorList>
    </citation>
    <scope>NUCLEOTIDE SEQUENCE</scope>
    <source>
        <strain evidence="1">CSA1</strain>
    </source>
</reference>
<keyword evidence="2" id="KW-1185">Reference proteome</keyword>
<evidence type="ECO:0000313" key="2">
    <source>
        <dbReference type="Proteomes" id="UP000608530"/>
    </source>
</evidence>
<gene>
    <name evidence="1" type="ORF">JD276_04405</name>
</gene>
<proteinExistence type="predicted"/>
<dbReference type="EMBL" id="JAEHOH010000006">
    <property type="protein sequence ID" value="MBK0418272.1"/>
    <property type="molecule type" value="Genomic_DNA"/>
</dbReference>
<comment type="caution">
    <text evidence="1">The sequence shown here is derived from an EMBL/GenBank/DDBJ whole genome shotgun (WGS) entry which is preliminary data.</text>
</comment>
<dbReference type="Proteomes" id="UP000608530">
    <property type="component" value="Unassembled WGS sequence"/>
</dbReference>
<evidence type="ECO:0000313" key="1">
    <source>
        <dbReference type="EMBL" id="MBK0418272.1"/>
    </source>
</evidence>
<protein>
    <submittedName>
        <fullName evidence="1">Uncharacterized protein</fullName>
    </submittedName>
</protein>
<accession>A0A934Q7I6</accession>